<proteinExistence type="predicted"/>
<evidence type="ECO:0000313" key="9">
    <source>
        <dbReference type="Proteomes" id="UP000267368"/>
    </source>
</evidence>
<accession>A0A3N0AEP0</accession>
<evidence type="ECO:0000256" key="2">
    <source>
        <dbReference type="ARBA" id="ARBA00022723"/>
    </source>
</evidence>
<evidence type="ECO:0000256" key="6">
    <source>
        <dbReference type="SAM" id="MobiDB-lite"/>
    </source>
</evidence>
<feature type="domain" description="4Fe-4S ferredoxin-type" evidence="7">
    <location>
        <begin position="162"/>
        <end position="191"/>
    </location>
</feature>
<dbReference type="PROSITE" id="PS51379">
    <property type="entry name" value="4FE4S_FER_2"/>
    <property type="match status" value="3"/>
</dbReference>
<keyword evidence="1" id="KW-0004">4Fe-4S</keyword>
<dbReference type="PROSITE" id="PS00198">
    <property type="entry name" value="4FE4S_FER_1"/>
    <property type="match status" value="2"/>
</dbReference>
<sequence>MEEKKGASEQLVDSAEKAPTEGKAAQGGFTRRQVVIGGVGVGLAGLIAGGALAKWGVVEDSIASGRIVLDPMPQKLIVTDRARCSGCQRCELMCSLRNDGRACQNTARVRVWQNYNFGPGGESQDGIFGNCQFTVEHCKQCKDAWCVKNCPVHAIAPDPETGARVVDPEACIGCGMCHEACPWNMPVVDTETGVSTKCIACGRCAVQCPNGAIKFVDWKDIAQEAIDKGIVRTATLVEA</sequence>
<dbReference type="PANTHER" id="PTHR42859:SF17">
    <property type="entry name" value="ELECTRON TRANSPORT PROTEIN HYDN-RELATED"/>
    <property type="match status" value="1"/>
</dbReference>
<evidence type="ECO:0000259" key="7">
    <source>
        <dbReference type="PROSITE" id="PS51379"/>
    </source>
</evidence>
<keyword evidence="4" id="KW-0408">Iron</keyword>
<keyword evidence="3" id="KW-0677">Repeat</keyword>
<evidence type="ECO:0000313" key="8">
    <source>
        <dbReference type="EMBL" id="RNL19583.1"/>
    </source>
</evidence>
<feature type="domain" description="4Fe-4S ferredoxin-type" evidence="7">
    <location>
        <begin position="195"/>
        <end position="218"/>
    </location>
</feature>
<evidence type="ECO:0000256" key="4">
    <source>
        <dbReference type="ARBA" id="ARBA00023004"/>
    </source>
</evidence>
<feature type="region of interest" description="Disordered" evidence="6">
    <location>
        <begin position="1"/>
        <end position="24"/>
    </location>
</feature>
<evidence type="ECO:0000256" key="5">
    <source>
        <dbReference type="ARBA" id="ARBA00023014"/>
    </source>
</evidence>
<dbReference type="Pfam" id="PF13247">
    <property type="entry name" value="Fer4_11"/>
    <property type="match status" value="1"/>
</dbReference>
<comment type="caution">
    <text evidence="8">The sequence shown here is derived from an EMBL/GenBank/DDBJ whole genome shotgun (WGS) entry which is preliminary data.</text>
</comment>
<gene>
    <name evidence="8" type="ORF">DMP07_06300</name>
</gene>
<keyword evidence="2" id="KW-0479">Metal-binding</keyword>
<keyword evidence="9" id="KW-1185">Reference proteome</keyword>
<dbReference type="CDD" id="cd10550">
    <property type="entry name" value="DMSOR_beta_like"/>
    <property type="match status" value="1"/>
</dbReference>
<dbReference type="OrthoDB" id="9779457at2"/>
<reference evidence="9" key="1">
    <citation type="submission" date="2018-05" db="EMBL/GenBank/DDBJ databases">
        <title>Genome Sequencing of selected type strains of the family Eggerthellaceae.</title>
        <authorList>
            <person name="Danylec N."/>
            <person name="Stoll D.A."/>
            <person name="Doetsch A."/>
            <person name="Huch M."/>
        </authorList>
    </citation>
    <scope>NUCLEOTIDE SEQUENCE [LARGE SCALE GENOMIC DNA]</scope>
    <source>
        <strain evidence="9">DSM 17537</strain>
    </source>
</reference>
<dbReference type="AlphaFoldDB" id="A0A3N0AEP0"/>
<organism evidence="8 9">
    <name type="scientific">Slackia faecicanis</name>
    <dbReference type="NCBI Taxonomy" id="255723"/>
    <lineage>
        <taxon>Bacteria</taxon>
        <taxon>Bacillati</taxon>
        <taxon>Actinomycetota</taxon>
        <taxon>Coriobacteriia</taxon>
        <taxon>Eggerthellales</taxon>
        <taxon>Eggerthellaceae</taxon>
        <taxon>Slackia</taxon>
    </lineage>
</organism>
<feature type="domain" description="4Fe-4S ferredoxin-type" evidence="7">
    <location>
        <begin position="129"/>
        <end position="160"/>
    </location>
</feature>
<evidence type="ECO:0000256" key="3">
    <source>
        <dbReference type="ARBA" id="ARBA00022737"/>
    </source>
</evidence>
<dbReference type="InterPro" id="IPR017896">
    <property type="entry name" value="4Fe4S_Fe-S-bd"/>
</dbReference>
<dbReference type="Gene3D" id="3.30.70.20">
    <property type="match status" value="2"/>
</dbReference>
<dbReference type="InterPro" id="IPR017900">
    <property type="entry name" value="4Fe4S_Fe_S_CS"/>
</dbReference>
<dbReference type="GO" id="GO:0046872">
    <property type="term" value="F:metal ion binding"/>
    <property type="evidence" value="ECO:0007669"/>
    <property type="project" value="UniProtKB-KW"/>
</dbReference>
<dbReference type="SUPFAM" id="SSF54862">
    <property type="entry name" value="4Fe-4S ferredoxins"/>
    <property type="match status" value="1"/>
</dbReference>
<protein>
    <submittedName>
        <fullName evidence="8">4Fe-4S ferredoxin</fullName>
    </submittedName>
</protein>
<name>A0A3N0AEP0_9ACTN</name>
<dbReference type="GO" id="GO:0051539">
    <property type="term" value="F:4 iron, 4 sulfur cluster binding"/>
    <property type="evidence" value="ECO:0007669"/>
    <property type="project" value="UniProtKB-KW"/>
</dbReference>
<evidence type="ECO:0000256" key="1">
    <source>
        <dbReference type="ARBA" id="ARBA00022485"/>
    </source>
</evidence>
<dbReference type="Proteomes" id="UP000267368">
    <property type="component" value="Unassembled WGS sequence"/>
</dbReference>
<dbReference type="InterPro" id="IPR050294">
    <property type="entry name" value="RnfB_subfamily"/>
</dbReference>
<dbReference type="EMBL" id="QICB01000004">
    <property type="protein sequence ID" value="RNL19583.1"/>
    <property type="molecule type" value="Genomic_DNA"/>
</dbReference>
<dbReference type="RefSeq" id="WP_123198305.1">
    <property type="nucleotide sequence ID" value="NZ_QICB01000004.1"/>
</dbReference>
<dbReference type="PANTHER" id="PTHR42859">
    <property type="entry name" value="OXIDOREDUCTASE"/>
    <property type="match status" value="1"/>
</dbReference>
<keyword evidence="5" id="KW-0411">Iron-sulfur</keyword>